<gene>
    <name evidence="3" type="ORF">SAMN04488029_3695</name>
</gene>
<evidence type="ECO:0000313" key="4">
    <source>
        <dbReference type="Proteomes" id="UP000192472"/>
    </source>
</evidence>
<keyword evidence="4" id="KW-1185">Reference proteome</keyword>
<keyword evidence="1" id="KW-0812">Transmembrane</keyword>
<dbReference type="GO" id="GO:0004803">
    <property type="term" value="F:transposase activity"/>
    <property type="evidence" value="ECO:0007669"/>
    <property type="project" value="InterPro"/>
</dbReference>
<protein>
    <submittedName>
        <fullName evidence="3">REP element-mobilizing transposase RayT</fullName>
    </submittedName>
</protein>
<sequence length="140" mass="16495">MKYEFSIFIIYANRYKIRDHSGLYFVTFTIIGWLDLFVRRAYKDCIIDSLNYCVGGKGLQVHAYVIMTNHLHLIVSAAAGHNLVSTVRDFKKFTSKALLWLINEIPEARREWMLNNFNNEANRTKRGAEYILWKEGYHAR</sequence>
<dbReference type="Gene3D" id="3.30.70.1290">
    <property type="entry name" value="Transposase IS200-like"/>
    <property type="match status" value="1"/>
</dbReference>
<dbReference type="InterPro" id="IPR002686">
    <property type="entry name" value="Transposase_17"/>
</dbReference>
<keyword evidence="1" id="KW-0472">Membrane</keyword>
<name>A0A1W2GNJ3_REIFA</name>
<dbReference type="AlphaFoldDB" id="A0A1W2GNJ3"/>
<organism evidence="3 4">
    <name type="scientific">Reichenbachiella faecimaris</name>
    <dbReference type="NCBI Taxonomy" id="692418"/>
    <lineage>
        <taxon>Bacteria</taxon>
        <taxon>Pseudomonadati</taxon>
        <taxon>Bacteroidota</taxon>
        <taxon>Cytophagia</taxon>
        <taxon>Cytophagales</taxon>
        <taxon>Reichenbachiellaceae</taxon>
        <taxon>Reichenbachiella</taxon>
    </lineage>
</organism>
<feature type="transmembrane region" description="Helical" evidence="1">
    <location>
        <begin position="21"/>
        <end position="38"/>
    </location>
</feature>
<evidence type="ECO:0000256" key="1">
    <source>
        <dbReference type="SAM" id="Phobius"/>
    </source>
</evidence>
<dbReference type="STRING" id="692418.SAMN04488029_3695"/>
<dbReference type="OrthoDB" id="9788881at2"/>
<keyword evidence="1" id="KW-1133">Transmembrane helix</keyword>
<dbReference type="InterPro" id="IPR036515">
    <property type="entry name" value="Transposase_17_sf"/>
</dbReference>
<dbReference type="SUPFAM" id="SSF143422">
    <property type="entry name" value="Transposase IS200-like"/>
    <property type="match status" value="1"/>
</dbReference>
<evidence type="ECO:0000313" key="3">
    <source>
        <dbReference type="EMBL" id="SMD38225.1"/>
    </source>
</evidence>
<accession>A0A1W2GNJ3</accession>
<evidence type="ECO:0000259" key="2">
    <source>
        <dbReference type="SMART" id="SM01321"/>
    </source>
</evidence>
<proteinExistence type="predicted"/>
<dbReference type="GO" id="GO:0006313">
    <property type="term" value="P:DNA transposition"/>
    <property type="evidence" value="ECO:0007669"/>
    <property type="project" value="InterPro"/>
</dbReference>
<reference evidence="3 4" key="1">
    <citation type="submission" date="2017-04" db="EMBL/GenBank/DDBJ databases">
        <authorList>
            <person name="Afonso C.L."/>
            <person name="Miller P.J."/>
            <person name="Scott M.A."/>
            <person name="Spackman E."/>
            <person name="Goraichik I."/>
            <person name="Dimitrov K.M."/>
            <person name="Suarez D.L."/>
            <person name="Swayne D.E."/>
        </authorList>
    </citation>
    <scope>NUCLEOTIDE SEQUENCE [LARGE SCALE GENOMIC DNA]</scope>
    <source>
        <strain evidence="3 4">DSM 26133</strain>
    </source>
</reference>
<dbReference type="GO" id="GO:0003677">
    <property type="term" value="F:DNA binding"/>
    <property type="evidence" value="ECO:0007669"/>
    <property type="project" value="InterPro"/>
</dbReference>
<dbReference type="SMART" id="SM01321">
    <property type="entry name" value="Y1_Tnp"/>
    <property type="match status" value="1"/>
</dbReference>
<dbReference type="Proteomes" id="UP000192472">
    <property type="component" value="Unassembled WGS sequence"/>
</dbReference>
<feature type="domain" description="Transposase IS200-like" evidence="2">
    <location>
        <begin position="19"/>
        <end position="134"/>
    </location>
</feature>
<dbReference type="Pfam" id="PF01797">
    <property type="entry name" value="Y1_Tnp"/>
    <property type="match status" value="1"/>
</dbReference>
<dbReference type="EMBL" id="FWYF01000004">
    <property type="protein sequence ID" value="SMD38225.1"/>
    <property type="molecule type" value="Genomic_DNA"/>
</dbReference>